<evidence type="ECO:0000256" key="7">
    <source>
        <dbReference type="SAM" id="MobiDB-lite"/>
    </source>
</evidence>
<comment type="subcellular location">
    <subcellularLocation>
        <location evidence="1">Membrane</location>
    </subcellularLocation>
</comment>
<evidence type="ECO:0000313" key="9">
    <source>
        <dbReference type="Proteomes" id="UP000678281"/>
    </source>
</evidence>
<dbReference type="InterPro" id="IPR038532">
    <property type="entry name" value="NDUFS4-like_sf"/>
</dbReference>
<feature type="compositionally biased region" description="Basic and acidic residues" evidence="7">
    <location>
        <begin position="91"/>
        <end position="101"/>
    </location>
</feature>
<dbReference type="AlphaFoldDB" id="A0A942IDX1"/>
<evidence type="ECO:0000256" key="5">
    <source>
        <dbReference type="ARBA" id="ARBA00022982"/>
    </source>
</evidence>
<dbReference type="EMBL" id="JAGXTP010000001">
    <property type="protein sequence ID" value="MBS3848740.1"/>
    <property type="molecule type" value="Genomic_DNA"/>
</dbReference>
<dbReference type="GO" id="GO:0022900">
    <property type="term" value="P:electron transport chain"/>
    <property type="evidence" value="ECO:0007669"/>
    <property type="project" value="InterPro"/>
</dbReference>
<keyword evidence="3" id="KW-0679">Respiratory chain</keyword>
<evidence type="ECO:0000256" key="6">
    <source>
        <dbReference type="ARBA" id="ARBA00023136"/>
    </source>
</evidence>
<evidence type="ECO:0000256" key="4">
    <source>
        <dbReference type="ARBA" id="ARBA00022946"/>
    </source>
</evidence>
<dbReference type="Pfam" id="PF04800">
    <property type="entry name" value="NDUS4"/>
    <property type="match status" value="1"/>
</dbReference>
<sequence>MTARIYRPAPNAMQSGRGKSKQWVLVHELAAQRSIDPLMGYTTSTDTKQQVRLTFETQEDAEAYAQKNGIAYSVQPAHDSTPKRSSYPDNFRADRKTPWTH</sequence>
<evidence type="ECO:0000256" key="3">
    <source>
        <dbReference type="ARBA" id="ARBA00022660"/>
    </source>
</evidence>
<dbReference type="Proteomes" id="UP000678281">
    <property type="component" value="Unassembled WGS sequence"/>
</dbReference>
<comment type="caution">
    <text evidence="8">The sequence shown here is derived from an EMBL/GenBank/DDBJ whole genome shotgun (WGS) entry which is preliminary data.</text>
</comment>
<dbReference type="PANTHER" id="PTHR12219:SF8">
    <property type="entry name" value="NADH DEHYDROGENASE [UBIQUINONE] IRON-SULFUR PROTEIN 4, MITOCHONDRIAL"/>
    <property type="match status" value="1"/>
</dbReference>
<gene>
    <name evidence="8" type="ORF">KD146_08550</name>
</gene>
<keyword evidence="5" id="KW-0249">Electron transport</keyword>
<keyword evidence="2" id="KW-0813">Transport</keyword>
<proteinExistence type="predicted"/>
<dbReference type="RefSeq" id="WP_212658264.1">
    <property type="nucleotide sequence ID" value="NZ_JAGXTP010000001.1"/>
</dbReference>
<evidence type="ECO:0000256" key="2">
    <source>
        <dbReference type="ARBA" id="ARBA00022448"/>
    </source>
</evidence>
<evidence type="ECO:0000256" key="1">
    <source>
        <dbReference type="ARBA" id="ARBA00004370"/>
    </source>
</evidence>
<reference evidence="8" key="1">
    <citation type="submission" date="2021-04" db="EMBL/GenBank/DDBJ databases">
        <title>Devosia litorisediminis sp. nov., isolated from a sand dune.</title>
        <authorList>
            <person name="Park S."/>
            <person name="Yoon J.-H."/>
        </authorList>
    </citation>
    <scope>NUCLEOTIDE SEQUENCE</scope>
    <source>
        <strain evidence="8">BSSL-BM10</strain>
    </source>
</reference>
<dbReference type="InterPro" id="IPR006885">
    <property type="entry name" value="NADH_UbQ_FeS_4_mit-like"/>
</dbReference>
<organism evidence="8 9">
    <name type="scientific">Devosia litorisediminis</name>
    <dbReference type="NCBI Taxonomy" id="2829817"/>
    <lineage>
        <taxon>Bacteria</taxon>
        <taxon>Pseudomonadati</taxon>
        <taxon>Pseudomonadota</taxon>
        <taxon>Alphaproteobacteria</taxon>
        <taxon>Hyphomicrobiales</taxon>
        <taxon>Devosiaceae</taxon>
        <taxon>Devosia</taxon>
    </lineage>
</organism>
<evidence type="ECO:0000313" key="8">
    <source>
        <dbReference type="EMBL" id="MBS3848740.1"/>
    </source>
</evidence>
<keyword evidence="4" id="KW-0809">Transit peptide</keyword>
<keyword evidence="6" id="KW-0472">Membrane</keyword>
<dbReference type="Gene3D" id="3.30.160.190">
    <property type="entry name" value="atu1810 like domain"/>
    <property type="match status" value="1"/>
</dbReference>
<accession>A0A942IDX1</accession>
<name>A0A942IDX1_9HYPH</name>
<protein>
    <submittedName>
        <fullName evidence="8">ETC complex I subunit</fullName>
    </submittedName>
</protein>
<feature type="region of interest" description="Disordered" evidence="7">
    <location>
        <begin position="68"/>
        <end position="101"/>
    </location>
</feature>
<keyword evidence="9" id="KW-1185">Reference proteome</keyword>
<dbReference type="PANTHER" id="PTHR12219">
    <property type="entry name" value="NADH-UBIQUINONE OXIDOREDUCTASE"/>
    <property type="match status" value="1"/>
</dbReference>
<dbReference type="GO" id="GO:0016020">
    <property type="term" value="C:membrane"/>
    <property type="evidence" value="ECO:0007669"/>
    <property type="project" value="UniProtKB-SubCell"/>
</dbReference>